<feature type="region of interest" description="Disordered" evidence="1">
    <location>
        <begin position="49"/>
        <end position="76"/>
    </location>
</feature>
<accession>D2W3M3</accession>
<dbReference type="InParanoid" id="D2W3M3"/>
<sequence length="377" mass="41901">MSQFSRIFKKKETTTPTQFLLFDFTKLIYMIIDMNPNSFSSRIVTVSSSSSCNSNNTSTIARTSNNGGSISSNRSTDLNQDQIFAPNAWWRSFGSSAQQEQYDNLISMPSSGNVIQEVSGDSCSAIDWESFFAPSSCHYEPKVTAIPTSREQVSCKITINPNCTENSFNNYSTTTTTNTTNTTNNASSLDGMITMLNRILIMNGVNPESNQCQMPSVSYQHSNLETIPSTYVNQTAHFTYNPIQSIAEVHHQNYNTLPSQSQLNTSLSSSSDSDSTGSQHSSNSIGKDRCKISKKRTTRPRLKFQKETDKSIKFNLVTSEELAASLQFHETSAPTSGKRNRGRPKKSDSSPQKPKADQSTTIEFMVNCYDQCSKIFK</sequence>
<evidence type="ECO:0000313" key="3">
    <source>
        <dbReference type="Proteomes" id="UP000006671"/>
    </source>
</evidence>
<reference evidence="2 3" key="1">
    <citation type="journal article" date="2010" name="Cell">
        <title>The genome of Naegleria gruberi illuminates early eukaryotic versatility.</title>
        <authorList>
            <person name="Fritz-Laylin L.K."/>
            <person name="Prochnik S.E."/>
            <person name="Ginger M.L."/>
            <person name="Dacks J.B."/>
            <person name="Carpenter M.L."/>
            <person name="Field M.C."/>
            <person name="Kuo A."/>
            <person name="Paredez A."/>
            <person name="Chapman J."/>
            <person name="Pham J."/>
            <person name="Shu S."/>
            <person name="Neupane R."/>
            <person name="Cipriano M."/>
            <person name="Mancuso J."/>
            <person name="Tu H."/>
            <person name="Salamov A."/>
            <person name="Lindquist E."/>
            <person name="Shapiro H."/>
            <person name="Lucas S."/>
            <person name="Grigoriev I.V."/>
            <person name="Cande W.Z."/>
            <person name="Fulton C."/>
            <person name="Rokhsar D.S."/>
            <person name="Dawson S.C."/>
        </authorList>
    </citation>
    <scope>NUCLEOTIDE SEQUENCE [LARGE SCALE GENOMIC DNA]</scope>
    <source>
        <strain evidence="2 3">NEG-M</strain>
    </source>
</reference>
<dbReference type="RefSeq" id="XP_002669077.1">
    <property type="nucleotide sequence ID" value="XM_002669031.1"/>
</dbReference>
<feature type="compositionally biased region" description="Basic residues" evidence="1">
    <location>
        <begin position="292"/>
        <end position="303"/>
    </location>
</feature>
<dbReference type="AlphaFoldDB" id="D2W3M3"/>
<feature type="compositionally biased region" description="Low complexity" evidence="1">
    <location>
        <begin position="259"/>
        <end position="284"/>
    </location>
</feature>
<evidence type="ECO:0000313" key="2">
    <source>
        <dbReference type="EMBL" id="EFC36333.1"/>
    </source>
</evidence>
<feature type="compositionally biased region" description="Polar residues" evidence="1">
    <location>
        <begin position="328"/>
        <end position="337"/>
    </location>
</feature>
<dbReference type="GeneID" id="8862275"/>
<feature type="region of interest" description="Disordered" evidence="1">
    <location>
        <begin position="327"/>
        <end position="359"/>
    </location>
</feature>
<name>D2W3M3_NAEGR</name>
<dbReference type="KEGG" id="ngr:NAEGRDRAFT_60021"/>
<protein>
    <submittedName>
        <fullName evidence="2">Predicted protein</fullName>
    </submittedName>
</protein>
<dbReference type="VEuPathDB" id="AmoebaDB:NAEGRDRAFT_60021"/>
<dbReference type="Proteomes" id="UP000006671">
    <property type="component" value="Unassembled WGS sequence"/>
</dbReference>
<dbReference type="EMBL" id="GG738932">
    <property type="protein sequence ID" value="EFC36333.1"/>
    <property type="molecule type" value="Genomic_DNA"/>
</dbReference>
<proteinExistence type="predicted"/>
<feature type="region of interest" description="Disordered" evidence="1">
    <location>
        <begin position="258"/>
        <end position="304"/>
    </location>
</feature>
<organism evidence="3">
    <name type="scientific">Naegleria gruberi</name>
    <name type="common">Amoeba</name>
    <dbReference type="NCBI Taxonomy" id="5762"/>
    <lineage>
        <taxon>Eukaryota</taxon>
        <taxon>Discoba</taxon>
        <taxon>Heterolobosea</taxon>
        <taxon>Tetramitia</taxon>
        <taxon>Eutetramitia</taxon>
        <taxon>Vahlkampfiidae</taxon>
        <taxon>Naegleria</taxon>
    </lineage>
</organism>
<gene>
    <name evidence="2" type="ORF">NAEGRDRAFT_60021</name>
</gene>
<keyword evidence="3" id="KW-1185">Reference proteome</keyword>
<evidence type="ECO:0000256" key="1">
    <source>
        <dbReference type="SAM" id="MobiDB-lite"/>
    </source>
</evidence>